<evidence type="ECO:0000313" key="6">
    <source>
        <dbReference type="EMBL" id="MPL94264.1"/>
    </source>
</evidence>
<dbReference type="EMBL" id="VSSQ01000421">
    <property type="protein sequence ID" value="MPL94264.1"/>
    <property type="molecule type" value="Genomic_DNA"/>
</dbReference>
<dbReference type="FunFam" id="1.10.45.10:FF:000001">
    <property type="entry name" value="D-lactate dehydrogenase mitochondrial"/>
    <property type="match status" value="1"/>
</dbReference>
<dbReference type="InterPro" id="IPR004113">
    <property type="entry name" value="FAD-bd_oxidored_4_C"/>
</dbReference>
<proteinExistence type="predicted"/>
<dbReference type="Pfam" id="PF02913">
    <property type="entry name" value="FAD-oxidase_C"/>
    <property type="match status" value="1"/>
</dbReference>
<dbReference type="PANTHER" id="PTHR11748:SF111">
    <property type="entry name" value="D-LACTATE DEHYDROGENASE, MITOCHONDRIAL-RELATED"/>
    <property type="match status" value="1"/>
</dbReference>
<comment type="cofactor">
    <cofactor evidence="1">
        <name>FAD</name>
        <dbReference type="ChEBI" id="CHEBI:57692"/>
    </cofactor>
</comment>
<evidence type="ECO:0000259" key="5">
    <source>
        <dbReference type="Pfam" id="PF02913"/>
    </source>
</evidence>
<dbReference type="PANTHER" id="PTHR11748">
    <property type="entry name" value="D-LACTATE DEHYDROGENASE"/>
    <property type="match status" value="1"/>
</dbReference>
<dbReference type="GO" id="GO:1903457">
    <property type="term" value="P:lactate catabolic process"/>
    <property type="evidence" value="ECO:0007669"/>
    <property type="project" value="TreeGrafter"/>
</dbReference>
<reference evidence="6" key="1">
    <citation type="submission" date="2019-08" db="EMBL/GenBank/DDBJ databases">
        <authorList>
            <person name="Kucharzyk K."/>
            <person name="Murdoch R.W."/>
            <person name="Higgins S."/>
            <person name="Loffler F."/>
        </authorList>
    </citation>
    <scope>NUCLEOTIDE SEQUENCE</scope>
</reference>
<evidence type="ECO:0000256" key="1">
    <source>
        <dbReference type="ARBA" id="ARBA00001974"/>
    </source>
</evidence>
<accession>A0A644VS84</accession>
<dbReference type="AlphaFoldDB" id="A0A644VS84"/>
<dbReference type="GO" id="GO:0004458">
    <property type="term" value="F:D-lactate dehydrogenase (cytochrome) activity"/>
    <property type="evidence" value="ECO:0007669"/>
    <property type="project" value="TreeGrafter"/>
</dbReference>
<dbReference type="EC" id="1.-.-.-" evidence="6"/>
<evidence type="ECO:0000256" key="2">
    <source>
        <dbReference type="ARBA" id="ARBA00022630"/>
    </source>
</evidence>
<keyword evidence="2" id="KW-0285">Flavoprotein</keyword>
<dbReference type="GO" id="GO:0050660">
    <property type="term" value="F:flavin adenine dinucleotide binding"/>
    <property type="evidence" value="ECO:0007669"/>
    <property type="project" value="InterPro"/>
</dbReference>
<keyword evidence="3" id="KW-0274">FAD</keyword>
<dbReference type="Gene3D" id="1.10.45.10">
    <property type="entry name" value="Vanillyl-alcohol Oxidase, Chain A, domain 4"/>
    <property type="match status" value="1"/>
</dbReference>
<sequence>MLEDGKVPVWADDMRKDIYRSAINYGGAIAAEHGTGKTRKKHMDLQYSPETIEIMKAIKCAFDPNIILNPGVIVDI</sequence>
<protein>
    <submittedName>
        <fullName evidence="6">Putative FAD-linked oxidoreductase</fullName>
        <ecNumber evidence="6">1.-.-.-</ecNumber>
    </submittedName>
</protein>
<keyword evidence="4 6" id="KW-0560">Oxidoreductase</keyword>
<comment type="caution">
    <text evidence="6">The sequence shown here is derived from an EMBL/GenBank/DDBJ whole genome shotgun (WGS) entry which is preliminary data.</text>
</comment>
<dbReference type="GO" id="GO:0008720">
    <property type="term" value="F:D-lactate dehydrogenase (NAD+) activity"/>
    <property type="evidence" value="ECO:0007669"/>
    <property type="project" value="TreeGrafter"/>
</dbReference>
<name>A0A644VS84_9ZZZZ</name>
<gene>
    <name evidence="6" type="ORF">SDC9_40414</name>
</gene>
<dbReference type="InterPro" id="IPR016171">
    <property type="entry name" value="Vanillyl_alc_oxidase_C-sub2"/>
</dbReference>
<evidence type="ECO:0000256" key="3">
    <source>
        <dbReference type="ARBA" id="ARBA00022827"/>
    </source>
</evidence>
<dbReference type="InterPro" id="IPR016164">
    <property type="entry name" value="FAD-linked_Oxase-like_C"/>
</dbReference>
<evidence type="ECO:0000256" key="4">
    <source>
        <dbReference type="ARBA" id="ARBA00023002"/>
    </source>
</evidence>
<dbReference type="SUPFAM" id="SSF55103">
    <property type="entry name" value="FAD-linked oxidases, C-terminal domain"/>
    <property type="match status" value="1"/>
</dbReference>
<feature type="domain" description="FAD-binding oxidoreductase/transferase type 4 C-terminal" evidence="5">
    <location>
        <begin position="16"/>
        <end position="72"/>
    </location>
</feature>
<organism evidence="6">
    <name type="scientific">bioreactor metagenome</name>
    <dbReference type="NCBI Taxonomy" id="1076179"/>
    <lineage>
        <taxon>unclassified sequences</taxon>
        <taxon>metagenomes</taxon>
        <taxon>ecological metagenomes</taxon>
    </lineage>
</organism>